<name>A0ABQ2J6I5_9ACTN</name>
<dbReference type="Proteomes" id="UP000600080">
    <property type="component" value="Unassembled WGS sequence"/>
</dbReference>
<comment type="caution">
    <text evidence="2">The sequence shown here is derived from an EMBL/GenBank/DDBJ whole genome shotgun (WGS) entry which is preliminary data.</text>
</comment>
<evidence type="ECO:0008006" key="4">
    <source>
        <dbReference type="Google" id="ProtNLM"/>
    </source>
</evidence>
<evidence type="ECO:0000313" key="3">
    <source>
        <dbReference type="Proteomes" id="UP000600080"/>
    </source>
</evidence>
<evidence type="ECO:0000313" key="2">
    <source>
        <dbReference type="EMBL" id="GGN39859.1"/>
    </source>
</evidence>
<protein>
    <recommendedName>
        <fullName evidence="4">Trp operon leader peptide</fullName>
    </recommendedName>
</protein>
<feature type="region of interest" description="Disordered" evidence="1">
    <location>
        <begin position="21"/>
        <end position="46"/>
    </location>
</feature>
<reference evidence="3" key="1">
    <citation type="journal article" date="2019" name="Int. J. Syst. Evol. Microbiol.">
        <title>The Global Catalogue of Microorganisms (GCM) 10K type strain sequencing project: providing services to taxonomists for standard genome sequencing and annotation.</title>
        <authorList>
            <consortium name="The Broad Institute Genomics Platform"/>
            <consortium name="The Broad Institute Genome Sequencing Center for Infectious Disease"/>
            <person name="Wu L."/>
            <person name="Ma J."/>
        </authorList>
    </citation>
    <scope>NUCLEOTIDE SEQUENCE [LARGE SCALE GENOMIC DNA]</scope>
    <source>
        <strain evidence="3">CGMCC 4.7323</strain>
    </source>
</reference>
<keyword evidence="3" id="KW-1185">Reference proteome</keyword>
<dbReference type="EMBL" id="BMND01000005">
    <property type="protein sequence ID" value="GGN39859.1"/>
    <property type="molecule type" value="Genomic_DNA"/>
</dbReference>
<accession>A0ABQ2J6I5</accession>
<proteinExistence type="predicted"/>
<organism evidence="2 3">
    <name type="scientific">Streptomyces kronopolitis</name>
    <dbReference type="NCBI Taxonomy" id="1612435"/>
    <lineage>
        <taxon>Bacteria</taxon>
        <taxon>Bacillati</taxon>
        <taxon>Actinomycetota</taxon>
        <taxon>Actinomycetes</taxon>
        <taxon>Kitasatosporales</taxon>
        <taxon>Streptomycetaceae</taxon>
        <taxon>Streptomyces</taxon>
    </lineage>
</organism>
<gene>
    <name evidence="2" type="ORF">GCM10012285_17320</name>
</gene>
<evidence type="ECO:0000256" key="1">
    <source>
        <dbReference type="SAM" id="MobiDB-lite"/>
    </source>
</evidence>
<sequence length="70" mass="7945">MIRSHNPRGWVAGCKILTPRSAPSPHMPMPHPVVSGGASADRGREGPGSVYLNQYRTPWWWLQVPEKWRL</sequence>